<name>U5LEH6_9BACI</name>
<protein>
    <submittedName>
        <fullName evidence="1">Uncharacterized protein</fullName>
    </submittedName>
</protein>
<dbReference type="Proteomes" id="UP000017805">
    <property type="component" value="Chromosome"/>
</dbReference>
<evidence type="ECO:0000313" key="2">
    <source>
        <dbReference type="Proteomes" id="UP000017805"/>
    </source>
</evidence>
<keyword evidence="2" id="KW-1185">Reference proteome</keyword>
<dbReference type="EMBL" id="CP006643">
    <property type="protein sequence ID" value="AGX05803.1"/>
    <property type="molecule type" value="Genomic_DNA"/>
</dbReference>
<gene>
    <name evidence="1" type="ORF">N288_19635</name>
</gene>
<dbReference type="PATRIC" id="fig|1367477.3.peg.3924"/>
<organism evidence="1 2">
    <name type="scientific">Bacillus infantis NRRL B-14911</name>
    <dbReference type="NCBI Taxonomy" id="1367477"/>
    <lineage>
        <taxon>Bacteria</taxon>
        <taxon>Bacillati</taxon>
        <taxon>Bacillota</taxon>
        <taxon>Bacilli</taxon>
        <taxon>Bacillales</taxon>
        <taxon>Bacillaceae</taxon>
        <taxon>Bacillus</taxon>
    </lineage>
</organism>
<reference evidence="1 2" key="1">
    <citation type="submission" date="2013-07" db="EMBL/GenBank/DDBJ databases">
        <title>Complete genome sequence of Bacillus infantis NRRL B-14911 that has potential to induce cardiac disease by antigenic mimicry.</title>
        <authorList>
            <person name="Massilamany C."/>
            <person name="Smith T.P.L."/>
            <person name="Loy J.D."/>
            <person name="Barletta R."/>
            <person name="Reddy J."/>
        </authorList>
    </citation>
    <scope>NUCLEOTIDE SEQUENCE [LARGE SCALE GENOMIC DNA]</scope>
    <source>
        <strain evidence="1 2">NRRL B-14911</strain>
    </source>
</reference>
<accession>U5LEH6</accession>
<dbReference type="AlphaFoldDB" id="U5LEH6"/>
<evidence type="ECO:0000313" key="1">
    <source>
        <dbReference type="EMBL" id="AGX05803.1"/>
    </source>
</evidence>
<dbReference type="STRING" id="1367477.N288_19635"/>
<dbReference type="HOGENOM" id="CLU_3265718_0_0_9"/>
<sequence>MAEACEEASPPFHQGRLMIGLRSRNALDYERNGLQKQAQVQ</sequence>
<proteinExistence type="predicted"/>
<dbReference type="KEGG" id="bif:N288_19635"/>